<feature type="domain" description="H repeat-associated protein N-terminal" evidence="2">
    <location>
        <begin position="20"/>
        <end position="105"/>
    </location>
</feature>
<dbReference type="GO" id="GO:0006313">
    <property type="term" value="P:DNA transposition"/>
    <property type="evidence" value="ECO:0007669"/>
    <property type="project" value="InterPro"/>
</dbReference>
<accession>A0A1J5QEX5</accession>
<evidence type="ECO:0000259" key="1">
    <source>
        <dbReference type="Pfam" id="PF01609"/>
    </source>
</evidence>
<organism evidence="3">
    <name type="scientific">mine drainage metagenome</name>
    <dbReference type="NCBI Taxonomy" id="410659"/>
    <lineage>
        <taxon>unclassified sequences</taxon>
        <taxon>metagenomes</taxon>
        <taxon>ecological metagenomes</taxon>
    </lineage>
</organism>
<dbReference type="InterPro" id="IPR047647">
    <property type="entry name" value="ISAs1_transpos"/>
</dbReference>
<dbReference type="InterPro" id="IPR051698">
    <property type="entry name" value="Transposase_11-like"/>
</dbReference>
<dbReference type="AlphaFoldDB" id="A0A1J5QEX5"/>
<proteinExistence type="predicted"/>
<gene>
    <name evidence="3" type="ORF">GALL_438080</name>
</gene>
<dbReference type="InterPro" id="IPR032806">
    <property type="entry name" value="YbfD_N"/>
</dbReference>
<evidence type="ECO:0000259" key="2">
    <source>
        <dbReference type="Pfam" id="PF13808"/>
    </source>
</evidence>
<dbReference type="GO" id="GO:0003677">
    <property type="term" value="F:DNA binding"/>
    <property type="evidence" value="ECO:0007669"/>
    <property type="project" value="InterPro"/>
</dbReference>
<feature type="domain" description="Transposase IS4-like" evidence="1">
    <location>
        <begin position="114"/>
        <end position="351"/>
    </location>
</feature>
<dbReference type="Pfam" id="PF13808">
    <property type="entry name" value="DDE_Tnp_1_assoc"/>
    <property type="match status" value="1"/>
</dbReference>
<dbReference type="NCBIfam" id="NF033564">
    <property type="entry name" value="transpos_ISAs1"/>
    <property type="match status" value="1"/>
</dbReference>
<dbReference type="GO" id="GO:0004803">
    <property type="term" value="F:transposase activity"/>
    <property type="evidence" value="ECO:0007669"/>
    <property type="project" value="InterPro"/>
</dbReference>
<sequence>MDETAQDDGEIFEAAGFLCHFNDLIDGRQPGKVVYPLDEVLLLALLAVLAGAETFTDIARFGEKKLPLLRRFRPFKDGTPPHDRVGDIFATLDADQFQCCFVAWVASVTGMPAGVIAIDGKTVRRSGGKKDNKMPIHMVSAFAARQRLVLGQVKVAEKSNEIIAIPKLLTMLAIEGAIVTIDAMGCQRDIARKILDKKADYVLALKGNQGSLREDVEVFVAEQRAKAFADTEVSRDTTIDGDHGRIETRTTTVIHDVEWLQDRHDWPGLKAVVVIDSSREINGKAEHETRFYLTSLVMVASLLGPVVRSHWAIENSLHWVLDMVFRDDECRVRTDHAPANFTTIKHMAHNLLRTAAGKDSMRLRRKVAAWDDEFLAGLITR</sequence>
<dbReference type="InterPro" id="IPR002559">
    <property type="entry name" value="Transposase_11"/>
</dbReference>
<reference evidence="3" key="1">
    <citation type="submission" date="2016-10" db="EMBL/GenBank/DDBJ databases">
        <title>Sequence of Gallionella enrichment culture.</title>
        <authorList>
            <person name="Poehlein A."/>
            <person name="Muehling M."/>
            <person name="Daniel R."/>
        </authorList>
    </citation>
    <scope>NUCLEOTIDE SEQUENCE</scope>
</reference>
<comment type="caution">
    <text evidence="3">The sequence shown here is derived from an EMBL/GenBank/DDBJ whole genome shotgun (WGS) entry which is preliminary data.</text>
</comment>
<evidence type="ECO:0000313" key="3">
    <source>
        <dbReference type="EMBL" id="OIQ74541.1"/>
    </source>
</evidence>
<name>A0A1J5QEX5_9ZZZZ</name>
<dbReference type="PANTHER" id="PTHR30298:SF0">
    <property type="entry name" value="PROTEIN YBFL-RELATED"/>
    <property type="match status" value="1"/>
</dbReference>
<dbReference type="PANTHER" id="PTHR30298">
    <property type="entry name" value="H REPEAT-ASSOCIATED PREDICTED TRANSPOSASE"/>
    <property type="match status" value="1"/>
</dbReference>
<dbReference type="Pfam" id="PF01609">
    <property type="entry name" value="DDE_Tnp_1"/>
    <property type="match status" value="1"/>
</dbReference>
<dbReference type="EMBL" id="MLJW01002473">
    <property type="protein sequence ID" value="OIQ74541.1"/>
    <property type="molecule type" value="Genomic_DNA"/>
</dbReference>
<protein>
    <submittedName>
        <fullName evidence="3">Transposase DDE domain protein</fullName>
    </submittedName>
</protein>